<dbReference type="InterPro" id="IPR018551">
    <property type="entry name" value="DUF2007"/>
</dbReference>
<keyword evidence="3" id="KW-1185">Reference proteome</keyword>
<evidence type="ECO:0000313" key="2">
    <source>
        <dbReference type="EMBL" id="PPD57937.1"/>
    </source>
</evidence>
<evidence type="ECO:0000259" key="1">
    <source>
        <dbReference type="Pfam" id="PF09413"/>
    </source>
</evidence>
<protein>
    <recommendedName>
        <fullName evidence="1">DUF2007 domain-containing protein</fullName>
    </recommendedName>
</protein>
<proteinExistence type="predicted"/>
<dbReference type="OrthoDB" id="166947at2"/>
<dbReference type="SUPFAM" id="SSF54913">
    <property type="entry name" value="GlnB-like"/>
    <property type="match status" value="1"/>
</dbReference>
<dbReference type="InterPro" id="IPR011322">
    <property type="entry name" value="N-reg_PII-like_a/b"/>
</dbReference>
<dbReference type="EMBL" id="JQAN02000010">
    <property type="protein sequence ID" value="PPD57937.1"/>
    <property type="molecule type" value="Genomic_DNA"/>
</dbReference>
<evidence type="ECO:0000313" key="3">
    <source>
        <dbReference type="Proteomes" id="UP000235653"/>
    </source>
</evidence>
<dbReference type="Pfam" id="PF09413">
    <property type="entry name" value="DUF2007"/>
    <property type="match status" value="1"/>
</dbReference>
<reference evidence="2 3" key="1">
    <citation type="journal article" date="2017" name="ISME J.">
        <title>Grape pomace compost harbors organohalide-respiring Dehalogenimonas species with novel reductive dehalogenase genes.</title>
        <authorList>
            <person name="Yang Y."/>
            <person name="Higgins S.A."/>
            <person name="Yan J."/>
            <person name="Simsir B."/>
            <person name="Chourey K."/>
            <person name="Iyer R."/>
            <person name="Hettich R.L."/>
            <person name="Baldwin B."/>
            <person name="Ogles D.M."/>
            <person name="Loffler F.E."/>
        </authorList>
    </citation>
    <scope>NUCLEOTIDE SEQUENCE [LARGE SCALE GENOMIC DNA]</scope>
    <source>
        <strain evidence="2 3">GP</strain>
    </source>
</reference>
<organism evidence="2 3">
    <name type="scientific">Dehalogenimonas etheniformans</name>
    <dbReference type="NCBI Taxonomy" id="1536648"/>
    <lineage>
        <taxon>Bacteria</taxon>
        <taxon>Bacillati</taxon>
        <taxon>Chloroflexota</taxon>
        <taxon>Dehalococcoidia</taxon>
        <taxon>Dehalococcoidales</taxon>
        <taxon>Dehalococcoidaceae</taxon>
        <taxon>Dehalogenimonas</taxon>
    </lineage>
</organism>
<name>A0A2P5P6M3_9CHLR</name>
<gene>
    <name evidence="2" type="ORF">JP09_006480</name>
</gene>
<dbReference type="Proteomes" id="UP000235653">
    <property type="component" value="Unassembled WGS sequence"/>
</dbReference>
<feature type="domain" description="DUF2007" evidence="1">
    <location>
        <begin position="22"/>
        <end position="78"/>
    </location>
</feature>
<comment type="caution">
    <text evidence="2">The sequence shown here is derived from an EMBL/GenBank/DDBJ whole genome shotgun (WGS) entry which is preliminary data.</text>
</comment>
<sequence length="96" mass="10180">MKVVPDSKTTDIEFVTAGLAPNEFTATLWRDILADAGIHAYLRPIDAATFLIAAAILPVNVMVPKDRLGEARSILADVSVVESASAEPSDESEPGE</sequence>
<dbReference type="AlphaFoldDB" id="A0A2P5P6M3"/>
<accession>A0A2P5P6M3</accession>